<dbReference type="Pfam" id="PF17064">
    <property type="entry name" value="QVR"/>
    <property type="match status" value="1"/>
</dbReference>
<evidence type="ECO:0000256" key="5">
    <source>
        <dbReference type="ARBA" id="ARBA00022989"/>
    </source>
</evidence>
<keyword evidence="2" id="KW-0336">GPI-anchor</keyword>
<keyword evidence="10" id="KW-1185">Reference proteome</keyword>
<evidence type="ECO:0000256" key="2">
    <source>
        <dbReference type="ARBA" id="ARBA00022622"/>
    </source>
</evidence>
<dbReference type="InterPro" id="IPR050975">
    <property type="entry name" value="Sleep_regulator"/>
</dbReference>
<dbReference type="AlphaFoldDB" id="A0A0M5J3Y5"/>
<keyword evidence="7" id="KW-0325">Glycoprotein</keyword>
<comment type="subcellular location">
    <subcellularLocation>
        <location evidence="1">Membrane</location>
        <topology evidence="1">Lipid-anchor</topology>
        <topology evidence="1">GPI-anchor</topology>
    </subcellularLocation>
</comment>
<evidence type="ECO:0000256" key="4">
    <source>
        <dbReference type="ARBA" id="ARBA00022729"/>
    </source>
</evidence>
<keyword evidence="5" id="KW-1133">Transmembrane helix</keyword>
<organism evidence="9 10">
    <name type="scientific">Drosophila busckii</name>
    <name type="common">Fruit fly</name>
    <dbReference type="NCBI Taxonomy" id="30019"/>
    <lineage>
        <taxon>Eukaryota</taxon>
        <taxon>Metazoa</taxon>
        <taxon>Ecdysozoa</taxon>
        <taxon>Arthropoda</taxon>
        <taxon>Hexapoda</taxon>
        <taxon>Insecta</taxon>
        <taxon>Pterygota</taxon>
        <taxon>Neoptera</taxon>
        <taxon>Endopterygota</taxon>
        <taxon>Diptera</taxon>
        <taxon>Brachycera</taxon>
        <taxon>Muscomorpha</taxon>
        <taxon>Ephydroidea</taxon>
        <taxon>Drosophilidae</taxon>
        <taxon>Drosophila</taxon>
    </lineage>
</organism>
<evidence type="ECO:0000256" key="1">
    <source>
        <dbReference type="ARBA" id="ARBA00004589"/>
    </source>
</evidence>
<evidence type="ECO:0000256" key="6">
    <source>
        <dbReference type="ARBA" id="ARBA00023136"/>
    </source>
</evidence>
<reference evidence="9 10" key="1">
    <citation type="submission" date="2015-08" db="EMBL/GenBank/DDBJ databases">
        <title>Ancestral chromatin configuration constrains chromatin evolution on differentiating sex chromosomes in Drosophila.</title>
        <authorList>
            <person name="Zhou Q."/>
            <person name="Bachtrog D."/>
        </authorList>
    </citation>
    <scope>NUCLEOTIDE SEQUENCE [LARGE SCALE GENOMIC DNA]</scope>
    <source>
        <tissue evidence="9">Whole larvae</tissue>
    </source>
</reference>
<dbReference type="GO" id="GO:0032222">
    <property type="term" value="P:regulation of synaptic transmission, cholinergic"/>
    <property type="evidence" value="ECO:0007669"/>
    <property type="project" value="InterPro"/>
</dbReference>
<evidence type="ECO:0000313" key="10">
    <source>
        <dbReference type="Proteomes" id="UP000494163"/>
    </source>
</evidence>
<dbReference type="EMBL" id="CP012523">
    <property type="protein sequence ID" value="ALC39568.1"/>
    <property type="molecule type" value="Genomic_DNA"/>
</dbReference>
<dbReference type="InterPro" id="IPR031424">
    <property type="entry name" value="QVR-like"/>
</dbReference>
<evidence type="ECO:0000313" key="9">
    <source>
        <dbReference type="EMBL" id="ALC39568.1"/>
    </source>
</evidence>
<dbReference type="OrthoDB" id="6083863at2759"/>
<keyword evidence="8" id="KW-0449">Lipoprotein</keyword>
<dbReference type="GO" id="GO:0098552">
    <property type="term" value="C:side of membrane"/>
    <property type="evidence" value="ECO:0007669"/>
    <property type="project" value="UniProtKB-KW"/>
</dbReference>
<dbReference type="Proteomes" id="UP000494163">
    <property type="component" value="Chromosome 2L"/>
</dbReference>
<dbReference type="GO" id="GO:0030431">
    <property type="term" value="P:sleep"/>
    <property type="evidence" value="ECO:0007669"/>
    <property type="project" value="InterPro"/>
</dbReference>
<evidence type="ECO:0000256" key="3">
    <source>
        <dbReference type="ARBA" id="ARBA00022692"/>
    </source>
</evidence>
<dbReference type="PANTHER" id="PTHR33562">
    <property type="entry name" value="ATILLA, ISOFORM B-RELATED-RELATED"/>
    <property type="match status" value="1"/>
</dbReference>
<keyword evidence="4" id="KW-0732">Signal</keyword>
<accession>A0A0M5J3Y5</accession>
<sequence>MNIQITYIFHFIAFAIKCFQCESLSSPKCGIHFEEESTFLVDCAGIGPPRYLQNFYPVRNATGCMKKTIESFNGQPQVLRSCYFGDTANIQNACQPDAALPYVKQLGCDVCTKDECNGSSALTPALTVGALLLLGVARVLA</sequence>
<protein>
    <submittedName>
        <fullName evidence="9">Maker497</fullName>
    </submittedName>
</protein>
<evidence type="ECO:0000256" key="7">
    <source>
        <dbReference type="ARBA" id="ARBA00023180"/>
    </source>
</evidence>
<proteinExistence type="predicted"/>
<keyword evidence="6" id="KW-0472">Membrane</keyword>
<dbReference type="PANTHER" id="PTHR33562:SF18">
    <property type="entry name" value="BOUDIN-RELATED"/>
    <property type="match status" value="1"/>
</dbReference>
<keyword evidence="3" id="KW-0812">Transmembrane</keyword>
<evidence type="ECO:0000256" key="8">
    <source>
        <dbReference type="ARBA" id="ARBA00023288"/>
    </source>
</evidence>
<gene>
    <name evidence="9" type="ORF">Dbus_chr2Lg1653</name>
</gene>
<name>A0A0M5J3Y5_DROBS</name>